<name>A0A5S9HY43_9CAUD</name>
<dbReference type="Proteomes" id="UP000424080">
    <property type="component" value="Segment"/>
</dbReference>
<reference evidence="1 2" key="1">
    <citation type="journal article" date="2019" name="Arch. Virol.">
        <title>A novel jumbo Tenacibaculum maritimum lytic phage with head-fiber-like appendages.</title>
        <authorList>
            <person name="Kawato Y."/>
            <person name="Istiqomah I."/>
            <person name="Gaafar A.Y."/>
            <person name="Hanaoka M."/>
            <person name="Ishimaru K."/>
            <person name="Yasuike M."/>
            <person name="Nishiki I."/>
            <person name="Nakamura Y."/>
            <person name="Fujiwara A."/>
            <person name="Nakai T."/>
        </authorList>
    </citation>
    <scope>NUCLEOTIDE SEQUENCE [LARGE SCALE GENOMIC DNA]</scope>
    <source>
        <strain evidence="1 2">PTm5</strain>
    </source>
</reference>
<dbReference type="SUPFAM" id="SSF52058">
    <property type="entry name" value="L domain-like"/>
    <property type="match status" value="1"/>
</dbReference>
<proteinExistence type="predicted"/>
<protein>
    <submittedName>
        <fullName evidence="1">Uncharacterized protein</fullName>
    </submittedName>
</protein>
<sequence>MQSYYRINKGEKVKIKGLTHLNLSFKNIRELEIVSNVLEKLNLHNNQLTSFDGSG</sequence>
<organism evidence="1 2">
    <name type="scientific">Tenacibaculum phage PTm5</name>
    <dbReference type="NCBI Taxonomy" id="2547426"/>
    <lineage>
        <taxon>Viruses</taxon>
        <taxon>Duplodnaviria</taxon>
        <taxon>Heunggongvirae</taxon>
        <taxon>Uroviricota</taxon>
        <taxon>Caudoviricetes</taxon>
        <taxon>Shirahamavirus</taxon>
        <taxon>Shirahamavirus PTm1</taxon>
    </lineage>
</organism>
<evidence type="ECO:0000313" key="1">
    <source>
        <dbReference type="EMBL" id="BBI90988.1"/>
    </source>
</evidence>
<accession>A0A5S9HY43</accession>
<dbReference type="Gene3D" id="3.80.10.10">
    <property type="entry name" value="Ribonuclease Inhibitor"/>
    <property type="match status" value="1"/>
</dbReference>
<dbReference type="EMBL" id="AP019525">
    <property type="protein sequence ID" value="BBI90988.1"/>
    <property type="molecule type" value="Genomic_DNA"/>
</dbReference>
<dbReference type="InterPro" id="IPR032675">
    <property type="entry name" value="LRR_dom_sf"/>
</dbReference>
<evidence type="ECO:0000313" key="2">
    <source>
        <dbReference type="Proteomes" id="UP000424080"/>
    </source>
</evidence>